<reference evidence="3 4" key="1">
    <citation type="submission" date="2016-10" db="EMBL/GenBank/DDBJ databases">
        <authorList>
            <person name="de Groot N.N."/>
        </authorList>
    </citation>
    <scope>NUCLEOTIDE SEQUENCE [LARGE SCALE GENOMIC DNA]</scope>
    <source>
        <strain evidence="3 4">MAR_2009_71</strain>
    </source>
</reference>
<evidence type="ECO:0000259" key="1">
    <source>
        <dbReference type="Pfam" id="PF00534"/>
    </source>
</evidence>
<dbReference type="Pfam" id="PF13439">
    <property type="entry name" value="Glyco_transf_4"/>
    <property type="match status" value="1"/>
</dbReference>
<dbReference type="InterPro" id="IPR001296">
    <property type="entry name" value="Glyco_trans_1"/>
</dbReference>
<sequence>MKLRVVFLLPSLGGGGSERVFMNLCKYFNKDKFEVTLCLLKKEGEFLPQIEEDPTISIHDLKVSRVRYSIYPIIKFIRKEQPDIVLSTLGHLNAMLSAISFLIPRNVKVIGRESNIVSKSNHNRISILFYKMFYKNFDKIIVQSDDMEIDLKNLVRNLKENQVVKINNPVDLKHIQSLKHSTSILLPQDKINLISVGSLTYQKGYDLLFKSFAKFEDKEKYHISIIGKGKLKNELIELLKILNIEKHVSLLGFQDNPYKYISQSSIFISSSRFEGFPNVVLESLICDVPVIANNYKGGINEIINKPIFGQIIDIENSELLERTCNKILSKDHSKDKISEEVNQRYGITSIVSRYEDLILNM</sequence>
<dbReference type="PANTHER" id="PTHR12526">
    <property type="entry name" value="GLYCOSYLTRANSFERASE"/>
    <property type="match status" value="1"/>
</dbReference>
<organism evidence="3 4">
    <name type="scientific">Maribacter dokdonensis</name>
    <dbReference type="NCBI Taxonomy" id="320912"/>
    <lineage>
        <taxon>Bacteria</taxon>
        <taxon>Pseudomonadati</taxon>
        <taxon>Bacteroidota</taxon>
        <taxon>Flavobacteriia</taxon>
        <taxon>Flavobacteriales</taxon>
        <taxon>Flavobacteriaceae</taxon>
        <taxon>Maribacter</taxon>
    </lineage>
</organism>
<dbReference type="EMBL" id="FNTB01000001">
    <property type="protein sequence ID" value="SEB65236.1"/>
    <property type="molecule type" value="Genomic_DNA"/>
</dbReference>
<dbReference type="CDD" id="cd03811">
    <property type="entry name" value="GT4_GT28_WabH-like"/>
    <property type="match status" value="1"/>
</dbReference>
<dbReference type="Gene3D" id="3.40.50.2000">
    <property type="entry name" value="Glycogen Phosphorylase B"/>
    <property type="match status" value="2"/>
</dbReference>
<dbReference type="Pfam" id="PF00534">
    <property type="entry name" value="Glycos_transf_1"/>
    <property type="match status" value="1"/>
</dbReference>
<feature type="domain" description="Glycosyltransferase subfamily 4-like N-terminal" evidence="2">
    <location>
        <begin position="15"/>
        <end position="173"/>
    </location>
</feature>
<accession>A0A1H4L440</accession>
<evidence type="ECO:0000259" key="2">
    <source>
        <dbReference type="Pfam" id="PF13439"/>
    </source>
</evidence>
<dbReference type="RefSeq" id="WP_074674702.1">
    <property type="nucleotide sequence ID" value="NZ_FNTB01000001.1"/>
</dbReference>
<gene>
    <name evidence="3" type="ORF">SAMN05192540_1179</name>
</gene>
<proteinExistence type="predicted"/>
<dbReference type="SUPFAM" id="SSF53756">
    <property type="entry name" value="UDP-Glycosyltransferase/glycogen phosphorylase"/>
    <property type="match status" value="1"/>
</dbReference>
<dbReference type="PANTHER" id="PTHR12526:SF630">
    <property type="entry name" value="GLYCOSYLTRANSFERASE"/>
    <property type="match status" value="1"/>
</dbReference>
<dbReference type="GO" id="GO:0016757">
    <property type="term" value="F:glycosyltransferase activity"/>
    <property type="evidence" value="ECO:0007669"/>
    <property type="project" value="InterPro"/>
</dbReference>
<keyword evidence="3" id="KW-0808">Transferase</keyword>
<name>A0A1H4L440_9FLAO</name>
<feature type="domain" description="Glycosyl transferase family 1" evidence="1">
    <location>
        <begin position="183"/>
        <end position="341"/>
    </location>
</feature>
<protein>
    <submittedName>
        <fullName evidence="3">Glycosyltransferase involved in cell wall bisynthesis</fullName>
    </submittedName>
</protein>
<dbReference type="Proteomes" id="UP000183038">
    <property type="component" value="Unassembled WGS sequence"/>
</dbReference>
<dbReference type="InterPro" id="IPR028098">
    <property type="entry name" value="Glyco_trans_4-like_N"/>
</dbReference>
<dbReference type="AlphaFoldDB" id="A0A1H4L440"/>
<evidence type="ECO:0000313" key="4">
    <source>
        <dbReference type="Proteomes" id="UP000183038"/>
    </source>
</evidence>
<dbReference type="OrthoDB" id="798298at2"/>
<evidence type="ECO:0000313" key="3">
    <source>
        <dbReference type="EMBL" id="SEB65236.1"/>
    </source>
</evidence>